<dbReference type="AlphaFoldDB" id="A0A8B7Y9R3"/>
<feature type="transmembrane region" description="Helical" evidence="3">
    <location>
        <begin position="123"/>
        <end position="144"/>
    </location>
</feature>
<dbReference type="PANTHER" id="PTHR11360">
    <property type="entry name" value="MONOCARBOXYLATE TRANSPORTER"/>
    <property type="match status" value="1"/>
</dbReference>
<feature type="transmembrane region" description="Helical" evidence="3">
    <location>
        <begin position="410"/>
        <end position="430"/>
    </location>
</feature>
<protein>
    <submittedName>
        <fullName evidence="6">Monocarboxylate transporter 12-B-like</fullName>
    </submittedName>
</protein>
<dbReference type="GO" id="GO:0016020">
    <property type="term" value="C:membrane"/>
    <property type="evidence" value="ECO:0007669"/>
    <property type="project" value="UniProtKB-SubCell"/>
</dbReference>
<keyword evidence="3" id="KW-1133">Transmembrane helix</keyword>
<dbReference type="InterPro" id="IPR036259">
    <property type="entry name" value="MFS_trans_sf"/>
</dbReference>
<keyword evidence="3" id="KW-0812">Transmembrane</keyword>
<evidence type="ECO:0000313" key="6">
    <source>
        <dbReference type="RefSeq" id="XP_022089978.1"/>
    </source>
</evidence>
<dbReference type="GeneID" id="110978934"/>
<feature type="transmembrane region" description="Helical" evidence="3">
    <location>
        <begin position="374"/>
        <end position="395"/>
    </location>
</feature>
<keyword evidence="5" id="KW-1185">Reference proteome</keyword>
<dbReference type="RefSeq" id="XP_022089978.1">
    <property type="nucleotide sequence ID" value="XM_022234286.1"/>
</dbReference>
<feature type="transmembrane region" description="Helical" evidence="3">
    <location>
        <begin position="533"/>
        <end position="552"/>
    </location>
</feature>
<name>A0A8B7Y9R3_ACAPL</name>
<dbReference type="InterPro" id="IPR020846">
    <property type="entry name" value="MFS_dom"/>
</dbReference>
<dbReference type="InterPro" id="IPR011701">
    <property type="entry name" value="MFS"/>
</dbReference>
<dbReference type="PANTHER" id="PTHR11360:SF284">
    <property type="entry name" value="EG:103B4.3 PROTEIN-RELATED"/>
    <property type="match status" value="1"/>
</dbReference>
<dbReference type="Proteomes" id="UP000694845">
    <property type="component" value="Unplaced"/>
</dbReference>
<feature type="domain" description="Major facilitator superfamily (MFS) profile" evidence="4">
    <location>
        <begin position="24"/>
        <end position="555"/>
    </location>
</feature>
<dbReference type="OMA" id="MCANCSL"/>
<feature type="transmembrane region" description="Helical" evidence="3">
    <location>
        <begin position="439"/>
        <end position="459"/>
    </location>
</feature>
<dbReference type="GO" id="GO:0008028">
    <property type="term" value="F:monocarboxylic acid transmembrane transporter activity"/>
    <property type="evidence" value="ECO:0007669"/>
    <property type="project" value="TreeGrafter"/>
</dbReference>
<evidence type="ECO:0000256" key="3">
    <source>
        <dbReference type="SAM" id="Phobius"/>
    </source>
</evidence>
<proteinExistence type="predicted"/>
<dbReference type="Gene3D" id="1.20.1250.20">
    <property type="entry name" value="MFS general substrate transporter like domains"/>
    <property type="match status" value="2"/>
</dbReference>
<evidence type="ECO:0000256" key="1">
    <source>
        <dbReference type="ARBA" id="ARBA00004141"/>
    </source>
</evidence>
<reference evidence="6" key="1">
    <citation type="submission" date="2025-08" db="UniProtKB">
        <authorList>
            <consortium name="RefSeq"/>
        </authorList>
    </citation>
    <scope>IDENTIFICATION</scope>
</reference>
<feature type="transmembrane region" description="Helical" evidence="3">
    <location>
        <begin position="151"/>
        <end position="170"/>
    </location>
</feature>
<feature type="transmembrane region" description="Helical" evidence="3">
    <location>
        <begin position="93"/>
        <end position="117"/>
    </location>
</feature>
<evidence type="ECO:0000256" key="2">
    <source>
        <dbReference type="SAM" id="MobiDB-lite"/>
    </source>
</evidence>
<sequence length="609" mass="65106">MDGRGARKTMKRADPPEPPDGGWAWVVLAGAFLSQALTYGYYGAVAVYVPVWIDFFDSSATESSLIVSLSSFFMGFLSVIAGVLITRFSVRSVWVIGGVLASLGLLISALATGTIYLTLSMSLITALGFSMCANCSLVALTIYFKKRRTVAVGLASSGFAAGQVALTPLLDYLIDQYGWRGSMVITAGILLHATACGALVRPLSSKAGKRTLKLQVDSETKSANEETTNIGGMSQQVNEEGDGFVEAQLRTTEDFAETDSRDLSNDDVGRVSFDDKEILWQKNDNSNKKITPKPKPSVGVADVSAKADDATHDPYFLEDSRGTVSPKTNGEISTTLQTDSSPLSVSRWRLGLSKFRTFMLERYGLSGLFRNRNFVLTIPVVIAHGCGWASVVFHLDARAESVDLQSSEGATLLTLMGVGAFIGSVSHGWFIDKGYISPVIAYILAILGNTVTSFILPPLVTFGPLAATCVFFGFSTGVAEPLIFAILRVLVQPSEVAGATSILLVCWGTGEIIGATIAGWIYDNLASYNNAYFVSGSVYTLAATLAAVIYCLEKRKSKGQKGEADKATIEAQRAPQNPGKKSGDRLDENLEDGVVNPVYSGDGNNETEC</sequence>
<accession>A0A8B7Y9R3</accession>
<feature type="region of interest" description="Disordered" evidence="2">
    <location>
        <begin position="559"/>
        <end position="609"/>
    </location>
</feature>
<keyword evidence="3" id="KW-0472">Membrane</keyword>
<dbReference type="Pfam" id="PF07690">
    <property type="entry name" value="MFS_1"/>
    <property type="match status" value="2"/>
</dbReference>
<dbReference type="KEGG" id="aplc:110978934"/>
<feature type="transmembrane region" description="Helical" evidence="3">
    <location>
        <begin position="21"/>
        <end position="44"/>
    </location>
</feature>
<comment type="subcellular location">
    <subcellularLocation>
        <location evidence="1">Membrane</location>
        <topology evidence="1">Multi-pass membrane protein</topology>
    </subcellularLocation>
</comment>
<feature type="transmembrane region" description="Helical" evidence="3">
    <location>
        <begin position="64"/>
        <end position="86"/>
    </location>
</feature>
<gene>
    <name evidence="6" type="primary">LOC110978934</name>
</gene>
<feature type="transmembrane region" description="Helical" evidence="3">
    <location>
        <begin position="465"/>
        <end position="490"/>
    </location>
</feature>
<evidence type="ECO:0000313" key="5">
    <source>
        <dbReference type="Proteomes" id="UP000694845"/>
    </source>
</evidence>
<dbReference type="OrthoDB" id="6499973at2759"/>
<dbReference type="PROSITE" id="PS50850">
    <property type="entry name" value="MFS"/>
    <property type="match status" value="1"/>
</dbReference>
<evidence type="ECO:0000259" key="4">
    <source>
        <dbReference type="PROSITE" id="PS50850"/>
    </source>
</evidence>
<dbReference type="SUPFAM" id="SSF103473">
    <property type="entry name" value="MFS general substrate transporter"/>
    <property type="match status" value="1"/>
</dbReference>
<feature type="transmembrane region" description="Helical" evidence="3">
    <location>
        <begin position="182"/>
        <end position="200"/>
    </location>
</feature>
<organism evidence="5 6">
    <name type="scientific">Acanthaster planci</name>
    <name type="common">Crown-of-thorns starfish</name>
    <dbReference type="NCBI Taxonomy" id="133434"/>
    <lineage>
        <taxon>Eukaryota</taxon>
        <taxon>Metazoa</taxon>
        <taxon>Echinodermata</taxon>
        <taxon>Eleutherozoa</taxon>
        <taxon>Asterozoa</taxon>
        <taxon>Asteroidea</taxon>
        <taxon>Valvatacea</taxon>
        <taxon>Valvatida</taxon>
        <taxon>Acanthasteridae</taxon>
        <taxon>Acanthaster</taxon>
    </lineage>
</organism>
<dbReference type="InterPro" id="IPR050327">
    <property type="entry name" value="Proton-linked_MCT"/>
</dbReference>
<feature type="transmembrane region" description="Helical" evidence="3">
    <location>
        <begin position="502"/>
        <end position="521"/>
    </location>
</feature>